<dbReference type="PROSITE" id="PS50887">
    <property type="entry name" value="GGDEF"/>
    <property type="match status" value="1"/>
</dbReference>
<organism evidence="5 6">
    <name type="scientific">Variovorax paradoxus</name>
    <dbReference type="NCBI Taxonomy" id="34073"/>
    <lineage>
        <taxon>Bacteria</taxon>
        <taxon>Pseudomonadati</taxon>
        <taxon>Pseudomonadota</taxon>
        <taxon>Betaproteobacteria</taxon>
        <taxon>Burkholderiales</taxon>
        <taxon>Comamonadaceae</taxon>
        <taxon>Variovorax</taxon>
    </lineage>
</organism>
<dbReference type="NCBIfam" id="TIGR00254">
    <property type="entry name" value="GGDEF"/>
    <property type="match status" value="1"/>
</dbReference>
<dbReference type="Gene3D" id="3.30.70.270">
    <property type="match status" value="1"/>
</dbReference>
<accession>A0AA91IC20</accession>
<reference evidence="5 6" key="1">
    <citation type="submission" date="2016-03" db="EMBL/GenBank/DDBJ databases">
        <title>Genome sequence of Variovorax paradoxus KB5.</title>
        <authorList>
            <person name="Jeong H."/>
            <person name="Hong C.E."/>
            <person name="Jo S.H."/>
            <person name="Park J.M."/>
        </authorList>
    </citation>
    <scope>NUCLEOTIDE SEQUENCE [LARGE SCALE GENOMIC DNA]</scope>
    <source>
        <strain evidence="5 6">KB5</strain>
    </source>
</reference>
<dbReference type="EC" id="2.7.7.65" evidence="1"/>
<proteinExistence type="predicted"/>
<evidence type="ECO:0000313" key="6">
    <source>
        <dbReference type="Proteomes" id="UP000077852"/>
    </source>
</evidence>
<dbReference type="CDD" id="cd01949">
    <property type="entry name" value="GGDEF"/>
    <property type="match status" value="1"/>
</dbReference>
<dbReference type="SUPFAM" id="SSF55073">
    <property type="entry name" value="Nucleotide cyclase"/>
    <property type="match status" value="1"/>
</dbReference>
<dbReference type="InterPro" id="IPR050469">
    <property type="entry name" value="Diguanylate_Cyclase"/>
</dbReference>
<dbReference type="Proteomes" id="UP000077852">
    <property type="component" value="Unassembled WGS sequence"/>
</dbReference>
<gene>
    <name evidence="5" type="ORF">A3K87_14285</name>
</gene>
<dbReference type="CDD" id="cd12914">
    <property type="entry name" value="PDC1_DGC_like"/>
    <property type="match status" value="1"/>
</dbReference>
<dbReference type="GO" id="GO:0052621">
    <property type="term" value="F:diguanylate cyclase activity"/>
    <property type="evidence" value="ECO:0007669"/>
    <property type="project" value="UniProtKB-EC"/>
</dbReference>
<dbReference type="EMBL" id="LVHG01000037">
    <property type="protein sequence ID" value="OAK64554.1"/>
    <property type="molecule type" value="Genomic_DNA"/>
</dbReference>
<evidence type="ECO:0000256" key="2">
    <source>
        <dbReference type="ARBA" id="ARBA00034247"/>
    </source>
</evidence>
<dbReference type="InterPro" id="IPR000160">
    <property type="entry name" value="GGDEF_dom"/>
</dbReference>
<evidence type="ECO:0000313" key="5">
    <source>
        <dbReference type="EMBL" id="OAK64554.1"/>
    </source>
</evidence>
<comment type="catalytic activity">
    <reaction evidence="2">
        <text>2 GTP = 3',3'-c-di-GMP + 2 diphosphate</text>
        <dbReference type="Rhea" id="RHEA:24898"/>
        <dbReference type="ChEBI" id="CHEBI:33019"/>
        <dbReference type="ChEBI" id="CHEBI:37565"/>
        <dbReference type="ChEBI" id="CHEBI:58805"/>
        <dbReference type="EC" id="2.7.7.65"/>
    </reaction>
</comment>
<dbReference type="PANTHER" id="PTHR45138">
    <property type="entry name" value="REGULATORY COMPONENTS OF SENSORY TRANSDUCTION SYSTEM"/>
    <property type="match status" value="1"/>
</dbReference>
<dbReference type="PANTHER" id="PTHR45138:SF9">
    <property type="entry name" value="DIGUANYLATE CYCLASE DGCM-RELATED"/>
    <property type="match status" value="1"/>
</dbReference>
<dbReference type="RefSeq" id="WP_081267677.1">
    <property type="nucleotide sequence ID" value="NZ_LVHG01000037.1"/>
</dbReference>
<dbReference type="Pfam" id="PF22588">
    <property type="entry name" value="dCache_1_like"/>
    <property type="match status" value="1"/>
</dbReference>
<dbReference type="InterPro" id="IPR043128">
    <property type="entry name" value="Rev_trsase/Diguanyl_cyclase"/>
</dbReference>
<keyword evidence="3" id="KW-0472">Membrane</keyword>
<evidence type="ECO:0000256" key="3">
    <source>
        <dbReference type="SAM" id="Phobius"/>
    </source>
</evidence>
<keyword evidence="3" id="KW-0812">Transmembrane</keyword>
<dbReference type="InterPro" id="IPR054327">
    <property type="entry name" value="His-kinase-like_sensor"/>
</dbReference>
<name>A0AA91IC20_VARPD</name>
<feature type="domain" description="GGDEF" evidence="4">
    <location>
        <begin position="363"/>
        <end position="499"/>
    </location>
</feature>
<keyword evidence="3" id="KW-1133">Transmembrane helix</keyword>
<sequence>MPPRPCSQRLATLAGHHPLIVGGLGTLLTLVVLSISVLTLWADRETAVEHAHGMSKNVAAVLASNISRTVESADQSLLMLIASLDKPVVRSLSPEVRHELLFGSTVSARYVTGMGVTDDKGQLIDGCCSSTHRWDFSDRDYFTAHRDAKNLGLYVSSAYRARAREGVEAIALSRRINRPDGAFGGTALVAIDLDYFKHLLDDLEIGPRGVAAIVRTDGTLVARKPAPGKALTHDLKGSPTFPRMVNRESGFYAASSVIDGTIRLYTFQRVPGTPFIAVIAPALDDALAPWKRLSWVVGLSSLLVSSAFCAGVWLLAFALRGRVIAEQHLRELTQTDSLTGLKNRRALDLALESEWDRLQRGDGCLSVLFVDADNFKRYNDEHGHAHGDVALQHLANCIARHVRRRGDVAARYGGEEFMAVLPDTDETGAMRVAEAIRAEAEGSRPNDGAQDLAPLTVSVGCATARRSNAASLDALTKAADTALYQAKRSGKNCIVWTSVEATSPTRTK</sequence>
<dbReference type="AlphaFoldDB" id="A0AA91IC20"/>
<dbReference type="FunFam" id="3.30.70.270:FF:000001">
    <property type="entry name" value="Diguanylate cyclase domain protein"/>
    <property type="match status" value="1"/>
</dbReference>
<comment type="caution">
    <text evidence="5">The sequence shown here is derived from an EMBL/GenBank/DDBJ whole genome shotgun (WGS) entry which is preliminary data.</text>
</comment>
<feature type="transmembrane region" description="Helical" evidence="3">
    <location>
        <begin position="20"/>
        <end position="42"/>
    </location>
</feature>
<evidence type="ECO:0000256" key="1">
    <source>
        <dbReference type="ARBA" id="ARBA00012528"/>
    </source>
</evidence>
<dbReference type="Gene3D" id="3.30.450.20">
    <property type="entry name" value="PAS domain"/>
    <property type="match status" value="2"/>
</dbReference>
<protein>
    <recommendedName>
        <fullName evidence="1">diguanylate cyclase</fullName>
        <ecNumber evidence="1">2.7.7.65</ecNumber>
    </recommendedName>
</protein>
<dbReference type="InterPro" id="IPR029787">
    <property type="entry name" value="Nucleotide_cyclase"/>
</dbReference>
<evidence type="ECO:0000259" key="4">
    <source>
        <dbReference type="PROSITE" id="PS50887"/>
    </source>
</evidence>
<dbReference type="Pfam" id="PF00990">
    <property type="entry name" value="GGDEF"/>
    <property type="match status" value="1"/>
</dbReference>
<feature type="transmembrane region" description="Helical" evidence="3">
    <location>
        <begin position="295"/>
        <end position="319"/>
    </location>
</feature>
<dbReference type="SMART" id="SM00267">
    <property type="entry name" value="GGDEF"/>
    <property type="match status" value="1"/>
</dbReference>
<dbReference type="CDD" id="cd12915">
    <property type="entry name" value="PDC2_DGC_like"/>
    <property type="match status" value="1"/>
</dbReference>